<dbReference type="Proteomes" id="UP000195570">
    <property type="component" value="Unassembled WGS sequence"/>
</dbReference>
<keyword evidence="2" id="KW-0813">Transport</keyword>
<evidence type="ECO:0000256" key="5">
    <source>
        <dbReference type="ARBA" id="ARBA00023136"/>
    </source>
</evidence>
<evidence type="ECO:0000256" key="1">
    <source>
        <dbReference type="ARBA" id="ARBA00004167"/>
    </source>
</evidence>
<keyword evidence="9" id="KW-1185">Reference proteome</keyword>
<sequence>MRSTVFGGQRLEKQSDDLSAEKRAQFEEDLVKENEALLNALGNTAAKVKTSADTLRQEVEEQNQMLSFVGSAFSRASSGVNRSVGRIGEVVQRYGFRHTLLIGVVVFFVLIFFWCVVLR</sequence>
<dbReference type="InterPro" id="IPR000727">
    <property type="entry name" value="T_SNARE_dom"/>
</dbReference>
<dbReference type="GO" id="GO:0005737">
    <property type="term" value="C:cytoplasm"/>
    <property type="evidence" value="ECO:0007669"/>
    <property type="project" value="UniProtKB-ARBA"/>
</dbReference>
<keyword evidence="3 6" id="KW-0812">Transmembrane</keyword>
<comment type="caution">
    <text evidence="8">The sequence shown here is derived from an EMBL/GenBank/DDBJ whole genome shotgun (WGS) entry which is preliminary data.</text>
</comment>
<dbReference type="PANTHER" id="PTHR12791">
    <property type="entry name" value="GOLGI SNARE BET1-RELATED"/>
    <property type="match status" value="1"/>
</dbReference>
<protein>
    <recommendedName>
        <fullName evidence="7">t-SNARE coiled-coil homology domain-containing protein</fullName>
    </recommendedName>
</protein>
<dbReference type="GO" id="GO:0016020">
    <property type="term" value="C:membrane"/>
    <property type="evidence" value="ECO:0007669"/>
    <property type="project" value="UniProtKB-SubCell"/>
</dbReference>
<dbReference type="GO" id="GO:0012505">
    <property type="term" value="C:endomembrane system"/>
    <property type="evidence" value="ECO:0007669"/>
    <property type="project" value="UniProtKB-ARBA"/>
</dbReference>
<keyword evidence="4 6" id="KW-1133">Transmembrane helix</keyword>
<name>A0A1G4I734_TRYEQ</name>
<evidence type="ECO:0000259" key="7">
    <source>
        <dbReference type="PROSITE" id="PS50192"/>
    </source>
</evidence>
<dbReference type="AlphaFoldDB" id="A0A1G4I734"/>
<dbReference type="SUPFAM" id="SSF58038">
    <property type="entry name" value="SNARE fusion complex"/>
    <property type="match status" value="1"/>
</dbReference>
<comment type="subcellular location">
    <subcellularLocation>
        <location evidence="1">Membrane</location>
        <topology evidence="1">Single-pass membrane protein</topology>
    </subcellularLocation>
</comment>
<dbReference type="VEuPathDB" id="TriTrypDB:TEOVI_000612600"/>
<feature type="transmembrane region" description="Helical" evidence="6">
    <location>
        <begin position="100"/>
        <end position="118"/>
    </location>
</feature>
<feature type="domain" description="T-SNARE coiled-coil homology" evidence="7">
    <location>
        <begin position="28"/>
        <end position="90"/>
    </location>
</feature>
<proteinExistence type="predicted"/>
<organism evidence="8 9">
    <name type="scientific">Trypanosoma equiperdum</name>
    <dbReference type="NCBI Taxonomy" id="5694"/>
    <lineage>
        <taxon>Eukaryota</taxon>
        <taxon>Discoba</taxon>
        <taxon>Euglenozoa</taxon>
        <taxon>Kinetoplastea</taxon>
        <taxon>Metakinetoplastina</taxon>
        <taxon>Trypanosomatida</taxon>
        <taxon>Trypanosomatidae</taxon>
        <taxon>Trypanosoma</taxon>
    </lineage>
</organism>
<dbReference type="Gene3D" id="1.20.5.110">
    <property type="match status" value="1"/>
</dbReference>
<evidence type="ECO:0000256" key="6">
    <source>
        <dbReference type="SAM" id="Phobius"/>
    </source>
</evidence>
<dbReference type="GeneID" id="92380065"/>
<dbReference type="EMBL" id="CZPT02000801">
    <property type="protein sequence ID" value="SCU67778.1"/>
    <property type="molecule type" value="Genomic_DNA"/>
</dbReference>
<evidence type="ECO:0000313" key="8">
    <source>
        <dbReference type="EMBL" id="SCU67778.1"/>
    </source>
</evidence>
<evidence type="ECO:0000256" key="4">
    <source>
        <dbReference type="ARBA" id="ARBA00022989"/>
    </source>
</evidence>
<dbReference type="RefSeq" id="XP_067079057.1">
    <property type="nucleotide sequence ID" value="XM_067222956.1"/>
</dbReference>
<gene>
    <name evidence="8" type="ORF">TEOVI_000612600</name>
</gene>
<keyword evidence="5 6" id="KW-0472">Membrane</keyword>
<dbReference type="PROSITE" id="PS50192">
    <property type="entry name" value="T_SNARE"/>
    <property type="match status" value="1"/>
</dbReference>
<reference evidence="8" key="1">
    <citation type="submission" date="2016-09" db="EMBL/GenBank/DDBJ databases">
        <authorList>
            <person name="Hebert L."/>
            <person name="Moumen B."/>
        </authorList>
    </citation>
    <scope>NUCLEOTIDE SEQUENCE [LARGE SCALE GENOMIC DNA]</scope>
    <source>
        <strain evidence="8">OVI</strain>
    </source>
</reference>
<evidence type="ECO:0000256" key="3">
    <source>
        <dbReference type="ARBA" id="ARBA00022692"/>
    </source>
</evidence>
<accession>A0A1G4I734</accession>
<evidence type="ECO:0000313" key="9">
    <source>
        <dbReference type="Proteomes" id="UP000195570"/>
    </source>
</evidence>
<evidence type="ECO:0000256" key="2">
    <source>
        <dbReference type="ARBA" id="ARBA00022448"/>
    </source>
</evidence>